<proteinExistence type="predicted"/>
<protein>
    <submittedName>
        <fullName evidence="2">Uncharacterized protein</fullName>
    </submittedName>
</protein>
<feature type="compositionally biased region" description="Low complexity" evidence="1">
    <location>
        <begin position="1"/>
        <end position="17"/>
    </location>
</feature>
<sequence>MCDSCSSKSGAALSSQLKPKDQTQKNLAGLLFPSLTSSDKPRPSSVGESSKKARQFLILPTPFPATPTAKSIDPGSCRNLWIENRSPGYSELMNLGLGKLATFRSCDRERFDHLIETKPSGLG</sequence>
<evidence type="ECO:0000313" key="3">
    <source>
        <dbReference type="Proteomes" id="UP001054821"/>
    </source>
</evidence>
<evidence type="ECO:0000313" key="2">
    <source>
        <dbReference type="EMBL" id="KAI5339095.1"/>
    </source>
</evidence>
<keyword evidence="3" id="KW-1185">Reference proteome</keyword>
<dbReference type="AlphaFoldDB" id="A0AAD4W8X3"/>
<organism evidence="2 3">
    <name type="scientific">Prunus dulcis</name>
    <name type="common">Almond</name>
    <name type="synonym">Amygdalus dulcis</name>
    <dbReference type="NCBI Taxonomy" id="3755"/>
    <lineage>
        <taxon>Eukaryota</taxon>
        <taxon>Viridiplantae</taxon>
        <taxon>Streptophyta</taxon>
        <taxon>Embryophyta</taxon>
        <taxon>Tracheophyta</taxon>
        <taxon>Spermatophyta</taxon>
        <taxon>Magnoliopsida</taxon>
        <taxon>eudicotyledons</taxon>
        <taxon>Gunneridae</taxon>
        <taxon>Pentapetalae</taxon>
        <taxon>rosids</taxon>
        <taxon>fabids</taxon>
        <taxon>Rosales</taxon>
        <taxon>Rosaceae</taxon>
        <taxon>Amygdaloideae</taxon>
        <taxon>Amygdaleae</taxon>
        <taxon>Prunus</taxon>
    </lineage>
</organism>
<evidence type="ECO:0000256" key="1">
    <source>
        <dbReference type="SAM" id="MobiDB-lite"/>
    </source>
</evidence>
<comment type="caution">
    <text evidence="2">The sequence shown here is derived from an EMBL/GenBank/DDBJ whole genome shotgun (WGS) entry which is preliminary data.</text>
</comment>
<accession>A0AAD4W8X3</accession>
<dbReference type="Proteomes" id="UP001054821">
    <property type="component" value="Chromosome 3"/>
</dbReference>
<reference evidence="2 3" key="1">
    <citation type="journal article" date="2022" name="G3 (Bethesda)">
        <title>Whole-genome sequence and methylome profiling of the almond [Prunus dulcis (Mill.) D.A. Webb] cultivar 'Nonpareil'.</title>
        <authorList>
            <person name="D'Amico-Willman K.M."/>
            <person name="Ouma W.Z."/>
            <person name="Meulia T."/>
            <person name="Sideli G.M."/>
            <person name="Gradziel T.M."/>
            <person name="Fresnedo-Ramirez J."/>
        </authorList>
    </citation>
    <scope>NUCLEOTIDE SEQUENCE [LARGE SCALE GENOMIC DNA]</scope>
    <source>
        <strain evidence="2">Clone GOH B32 T37-40</strain>
    </source>
</reference>
<name>A0AAD4W8X3_PRUDU</name>
<dbReference type="EMBL" id="JAJFAZ020000003">
    <property type="protein sequence ID" value="KAI5339095.1"/>
    <property type="molecule type" value="Genomic_DNA"/>
</dbReference>
<gene>
    <name evidence="2" type="ORF">L3X38_018367</name>
</gene>
<feature type="region of interest" description="Disordered" evidence="1">
    <location>
        <begin position="1"/>
        <end position="53"/>
    </location>
</feature>